<accession>A0ABQ4B211</accession>
<comment type="subcellular location">
    <subcellularLocation>
        <location evidence="1">Cell membrane</location>
        <topology evidence="1">Multi-pass membrane protein</topology>
    </subcellularLocation>
</comment>
<feature type="transmembrane region" description="Helical" evidence="8">
    <location>
        <begin position="166"/>
        <end position="184"/>
    </location>
</feature>
<evidence type="ECO:0000313" key="10">
    <source>
        <dbReference type="EMBL" id="GIE64700.1"/>
    </source>
</evidence>
<dbReference type="SUPFAM" id="SSF116726">
    <property type="entry name" value="TrkA C-terminal domain-like"/>
    <property type="match status" value="1"/>
</dbReference>
<dbReference type="InterPro" id="IPR036721">
    <property type="entry name" value="RCK_C_sf"/>
</dbReference>
<organism evidence="10 11">
    <name type="scientific">Actinoplanes palleronii</name>
    <dbReference type="NCBI Taxonomy" id="113570"/>
    <lineage>
        <taxon>Bacteria</taxon>
        <taxon>Bacillati</taxon>
        <taxon>Actinomycetota</taxon>
        <taxon>Actinomycetes</taxon>
        <taxon>Micromonosporales</taxon>
        <taxon>Micromonosporaceae</taxon>
        <taxon>Actinoplanes</taxon>
    </lineage>
</organism>
<feature type="transmembrane region" description="Helical" evidence="8">
    <location>
        <begin position="34"/>
        <end position="52"/>
    </location>
</feature>
<protein>
    <submittedName>
        <fullName evidence="10">Transporter</fullName>
    </submittedName>
</protein>
<dbReference type="EMBL" id="BOMS01000014">
    <property type="protein sequence ID" value="GIE64700.1"/>
    <property type="molecule type" value="Genomic_DNA"/>
</dbReference>
<dbReference type="Pfam" id="PF02080">
    <property type="entry name" value="TrkA_C"/>
    <property type="match status" value="1"/>
</dbReference>
<feature type="transmembrane region" description="Helical" evidence="8">
    <location>
        <begin position="64"/>
        <end position="83"/>
    </location>
</feature>
<keyword evidence="7 8" id="KW-0472">Membrane</keyword>
<keyword evidence="4" id="KW-1003">Cell membrane</keyword>
<dbReference type="Proteomes" id="UP000624709">
    <property type="component" value="Unassembled WGS sequence"/>
</dbReference>
<feature type="transmembrane region" description="Helical" evidence="8">
    <location>
        <begin position="398"/>
        <end position="417"/>
    </location>
</feature>
<evidence type="ECO:0000259" key="9">
    <source>
        <dbReference type="PROSITE" id="PS51202"/>
    </source>
</evidence>
<evidence type="ECO:0000256" key="4">
    <source>
        <dbReference type="ARBA" id="ARBA00022475"/>
    </source>
</evidence>
<feature type="transmembrane region" description="Helical" evidence="8">
    <location>
        <begin position="372"/>
        <end position="392"/>
    </location>
</feature>
<dbReference type="Pfam" id="PF06826">
    <property type="entry name" value="Asp-Al_Ex"/>
    <property type="match status" value="2"/>
</dbReference>
<evidence type="ECO:0000256" key="6">
    <source>
        <dbReference type="ARBA" id="ARBA00022989"/>
    </source>
</evidence>
<name>A0ABQ4B211_9ACTN</name>
<evidence type="ECO:0000256" key="5">
    <source>
        <dbReference type="ARBA" id="ARBA00022692"/>
    </source>
</evidence>
<gene>
    <name evidence="10" type="ORF">Apa02nite_008080</name>
</gene>
<dbReference type="Gene3D" id="3.30.70.1450">
    <property type="entry name" value="Regulator of K+ conductance, C-terminal domain"/>
    <property type="match status" value="1"/>
</dbReference>
<dbReference type="RefSeq" id="WP_203823894.1">
    <property type="nucleotide sequence ID" value="NZ_BAAATY010000013.1"/>
</dbReference>
<dbReference type="InterPro" id="IPR006512">
    <property type="entry name" value="YidE_YbjL"/>
</dbReference>
<dbReference type="InterPro" id="IPR050144">
    <property type="entry name" value="AAE_transporter"/>
</dbReference>
<evidence type="ECO:0000256" key="7">
    <source>
        <dbReference type="ARBA" id="ARBA00023136"/>
    </source>
</evidence>
<evidence type="ECO:0000256" key="3">
    <source>
        <dbReference type="ARBA" id="ARBA00022448"/>
    </source>
</evidence>
<evidence type="ECO:0000256" key="2">
    <source>
        <dbReference type="ARBA" id="ARBA00009854"/>
    </source>
</evidence>
<feature type="domain" description="RCK C-terminal" evidence="9">
    <location>
        <begin position="280"/>
        <end position="362"/>
    </location>
</feature>
<keyword evidence="11" id="KW-1185">Reference proteome</keyword>
<dbReference type="PANTHER" id="PTHR30445">
    <property type="entry name" value="K(+)_H(+) ANTIPORTER SUBUNIT KHTT"/>
    <property type="match status" value="1"/>
</dbReference>
<reference evidence="10 11" key="1">
    <citation type="submission" date="2021-01" db="EMBL/GenBank/DDBJ databases">
        <title>Whole genome shotgun sequence of Actinoplanes palleronii NBRC 14916.</title>
        <authorList>
            <person name="Komaki H."/>
            <person name="Tamura T."/>
        </authorList>
    </citation>
    <scope>NUCLEOTIDE SEQUENCE [LARGE SCALE GENOMIC DNA]</scope>
    <source>
        <strain evidence="10 11">NBRC 14916</strain>
    </source>
</reference>
<feature type="transmembrane region" description="Helical" evidence="8">
    <location>
        <begin position="524"/>
        <end position="547"/>
    </location>
</feature>
<feature type="transmembrane region" description="Helical" evidence="8">
    <location>
        <begin position="466"/>
        <end position="485"/>
    </location>
</feature>
<keyword evidence="3" id="KW-0813">Transport</keyword>
<feature type="transmembrane region" description="Helical" evidence="8">
    <location>
        <begin position="95"/>
        <end position="118"/>
    </location>
</feature>
<feature type="transmembrane region" description="Helical" evidence="8">
    <location>
        <begin position="6"/>
        <end position="27"/>
    </location>
</feature>
<sequence length="549" mass="57077">MILSPITMLATNTVLLCAVVLGAGHLLGNIRIRGVALGVAAVFFVGLGVGALDERLRLPAFADQFGLALFVYLIGLASGPTFFAALRRRGLRDNAFVAGVLAVAALLAAGAAACLHLTPSTAAGVFAGALVNVPALGAAQDALRAIDPAHAGALANDAAVGMSLTYGYGVVAMIGALVTYLILVRVDFEREAGENTDLAPAPRRLVERTLRVTRGAGTDIRGLTDDLARDGEALLVRLRRGDQMCLAGTADALHDGDLVSIVGTRAATRDLVIRLGENAWPTLSLDRSTLDFRRITVSAPALVGTAVGDLDLPRRHSALITRVRRGDHDLIATPTTRLLLGDRVRVVTTRDHMPDVTALLGDSDQSLARVDFTGLTLGLALGLLLGTIAIPLAGGATLRLGLAAGPLIAGLALGRIGRTGRLTWHQPRSTILVLRQVGVALFFAGVGLKSGGAFVRGFADGGAWKMIAAGALVAAGTAVTCIVAGRLLRMPLSWLMGVMAGIDTNPAVLTFAEDRAKNELPALAYSTVFPVAMVLKVLIAQLMIVLLHH</sequence>
<proteinExistence type="inferred from homology"/>
<evidence type="ECO:0000256" key="8">
    <source>
        <dbReference type="SAM" id="Phobius"/>
    </source>
</evidence>
<dbReference type="InterPro" id="IPR006037">
    <property type="entry name" value="RCK_C"/>
</dbReference>
<keyword evidence="5 8" id="KW-0812">Transmembrane</keyword>
<comment type="similarity">
    <text evidence="2">Belongs to the AAE transporter (TC 2.A.81) family.</text>
</comment>
<comment type="caution">
    <text evidence="10">The sequence shown here is derived from an EMBL/GenBank/DDBJ whole genome shotgun (WGS) entry which is preliminary data.</text>
</comment>
<keyword evidence="6 8" id="KW-1133">Transmembrane helix</keyword>
<evidence type="ECO:0000313" key="11">
    <source>
        <dbReference type="Proteomes" id="UP000624709"/>
    </source>
</evidence>
<dbReference type="NCBIfam" id="TIGR01625">
    <property type="entry name" value="YidE_YbjL_dupl"/>
    <property type="match status" value="2"/>
</dbReference>
<dbReference type="PANTHER" id="PTHR30445:SF3">
    <property type="entry name" value="TRANSPORT PROTEIN YIDE-RELATED"/>
    <property type="match status" value="1"/>
</dbReference>
<evidence type="ECO:0000256" key="1">
    <source>
        <dbReference type="ARBA" id="ARBA00004651"/>
    </source>
</evidence>
<dbReference type="PROSITE" id="PS51202">
    <property type="entry name" value="RCK_C"/>
    <property type="match status" value="1"/>
</dbReference>